<evidence type="ECO:0000313" key="6">
    <source>
        <dbReference type="Proteomes" id="UP000294814"/>
    </source>
</evidence>
<evidence type="ECO:0000259" key="4">
    <source>
        <dbReference type="PROSITE" id="PS01124"/>
    </source>
</evidence>
<dbReference type="EMBL" id="SMLG01000022">
    <property type="protein sequence ID" value="TDE41571.1"/>
    <property type="molecule type" value="Genomic_DNA"/>
</dbReference>
<keyword evidence="1" id="KW-0805">Transcription regulation</keyword>
<keyword evidence="2" id="KW-0238">DNA-binding</keyword>
<evidence type="ECO:0000313" key="5">
    <source>
        <dbReference type="EMBL" id="TDE41571.1"/>
    </source>
</evidence>
<dbReference type="OrthoDB" id="1451418at2"/>
<dbReference type="PANTHER" id="PTHR43280:SF28">
    <property type="entry name" value="HTH-TYPE TRANSCRIPTIONAL ACTIVATOR RHAS"/>
    <property type="match status" value="1"/>
</dbReference>
<dbReference type="RefSeq" id="WP_131917497.1">
    <property type="nucleotide sequence ID" value="NZ_SMLG01000022.1"/>
</dbReference>
<evidence type="ECO:0000256" key="3">
    <source>
        <dbReference type="ARBA" id="ARBA00023163"/>
    </source>
</evidence>
<evidence type="ECO:0000256" key="2">
    <source>
        <dbReference type="ARBA" id="ARBA00023125"/>
    </source>
</evidence>
<dbReference type="SUPFAM" id="SSF55785">
    <property type="entry name" value="PYP-like sensor domain (PAS domain)"/>
    <property type="match status" value="1"/>
</dbReference>
<comment type="caution">
    <text evidence="5">The sequence shown here is derived from an EMBL/GenBank/DDBJ whole genome shotgun (WGS) entry which is preliminary data.</text>
</comment>
<dbReference type="Proteomes" id="UP000294814">
    <property type="component" value="Unassembled WGS sequence"/>
</dbReference>
<dbReference type="GO" id="GO:0043565">
    <property type="term" value="F:sequence-specific DNA binding"/>
    <property type="evidence" value="ECO:0007669"/>
    <property type="project" value="InterPro"/>
</dbReference>
<feature type="domain" description="HTH araC/xylS-type" evidence="4">
    <location>
        <begin position="197"/>
        <end position="296"/>
    </location>
</feature>
<dbReference type="Pfam" id="PF12833">
    <property type="entry name" value="HTH_18"/>
    <property type="match status" value="1"/>
</dbReference>
<dbReference type="GO" id="GO:0003700">
    <property type="term" value="F:DNA-binding transcription factor activity"/>
    <property type="evidence" value="ECO:0007669"/>
    <property type="project" value="InterPro"/>
</dbReference>
<dbReference type="InterPro" id="IPR035965">
    <property type="entry name" value="PAS-like_dom_sf"/>
</dbReference>
<dbReference type="InterPro" id="IPR009057">
    <property type="entry name" value="Homeodomain-like_sf"/>
</dbReference>
<sequence length="298" mass="34686">MDTQQNQQRIKAIYQMLFEMATGNLSFRIIKTDQNDEVGKLSEMLNKLAGEMHDILLRSGYVNPHYSYQNLVQTTFILDDNFIISSFNAHVPEALYYESEELFQADFGKFIAPQSFSIWNQKKMEASLDDNYHSTVQLIFIMANNKLLPSFCTISRLRYSDKIVISSITTILQELLSDAKFVIKTNPKKQSEAVVMQSIYDYILNHLEEPLPTLKKLAAMFASEEHKLKIGFRKYFNTSVYNFYHLERLKKSHLLIQQITIPLKEIAFMCGFSTYLNFYKAFKKQYGYAPSDLSRPSE</sequence>
<reference evidence="5 6" key="1">
    <citation type="submission" date="2019-03" db="EMBL/GenBank/DDBJ databases">
        <title>Novel species of Flavobacterium.</title>
        <authorList>
            <person name="Liu Q."/>
            <person name="Xin Y.-H."/>
        </authorList>
    </citation>
    <scope>NUCLEOTIDE SEQUENCE [LARGE SCALE GENOMIC DNA]</scope>
    <source>
        <strain evidence="5 6">LB3P52</strain>
    </source>
</reference>
<dbReference type="AlphaFoldDB" id="A0A4R5F278"/>
<organism evidence="5 6">
    <name type="scientific">Flavobacterium rhamnosiphilum</name>
    <dbReference type="NCBI Taxonomy" id="2541724"/>
    <lineage>
        <taxon>Bacteria</taxon>
        <taxon>Pseudomonadati</taxon>
        <taxon>Bacteroidota</taxon>
        <taxon>Flavobacteriia</taxon>
        <taxon>Flavobacteriales</taxon>
        <taxon>Flavobacteriaceae</taxon>
        <taxon>Flavobacterium</taxon>
    </lineage>
</organism>
<dbReference type="PANTHER" id="PTHR43280">
    <property type="entry name" value="ARAC-FAMILY TRANSCRIPTIONAL REGULATOR"/>
    <property type="match status" value="1"/>
</dbReference>
<dbReference type="PROSITE" id="PS00041">
    <property type="entry name" value="HTH_ARAC_FAMILY_1"/>
    <property type="match status" value="1"/>
</dbReference>
<dbReference type="Gene3D" id="1.10.10.60">
    <property type="entry name" value="Homeodomain-like"/>
    <property type="match status" value="1"/>
</dbReference>
<dbReference type="PROSITE" id="PS01124">
    <property type="entry name" value="HTH_ARAC_FAMILY_2"/>
    <property type="match status" value="1"/>
</dbReference>
<dbReference type="SUPFAM" id="SSF158472">
    <property type="entry name" value="HAMP domain-like"/>
    <property type="match status" value="1"/>
</dbReference>
<dbReference type="InterPro" id="IPR018060">
    <property type="entry name" value="HTH_AraC"/>
</dbReference>
<dbReference type="CDD" id="cd06225">
    <property type="entry name" value="HAMP"/>
    <property type="match status" value="1"/>
</dbReference>
<dbReference type="SMART" id="SM00342">
    <property type="entry name" value="HTH_ARAC"/>
    <property type="match status" value="1"/>
</dbReference>
<protein>
    <submittedName>
        <fullName evidence="5">Helix-turn-helix domain-containing protein</fullName>
    </submittedName>
</protein>
<accession>A0A4R5F278</accession>
<evidence type="ECO:0000256" key="1">
    <source>
        <dbReference type="ARBA" id="ARBA00023015"/>
    </source>
</evidence>
<keyword evidence="6" id="KW-1185">Reference proteome</keyword>
<dbReference type="Gene3D" id="1.10.8.500">
    <property type="entry name" value="HAMP domain in histidine kinase"/>
    <property type="match status" value="1"/>
</dbReference>
<keyword evidence="3" id="KW-0804">Transcription</keyword>
<dbReference type="SUPFAM" id="SSF46689">
    <property type="entry name" value="Homeodomain-like"/>
    <property type="match status" value="1"/>
</dbReference>
<proteinExistence type="predicted"/>
<gene>
    <name evidence="5" type="ORF">E0I26_16255</name>
</gene>
<name>A0A4R5F278_9FLAO</name>
<dbReference type="InterPro" id="IPR018062">
    <property type="entry name" value="HTH_AraC-typ_CS"/>
</dbReference>